<dbReference type="FunCoup" id="A0A669ETG8">
    <property type="interactions" value="90"/>
</dbReference>
<evidence type="ECO:0000256" key="4">
    <source>
        <dbReference type="ARBA" id="ARBA00012491"/>
    </source>
</evidence>
<evidence type="ECO:0000256" key="5">
    <source>
        <dbReference type="ARBA" id="ARBA00022695"/>
    </source>
</evidence>
<keyword evidence="8" id="KW-1185">Reference proteome</keyword>
<reference evidence="8" key="1">
    <citation type="submission" date="2012-01" db="EMBL/GenBank/DDBJ databases">
        <title>The Genome Sequence of Oreochromis niloticus (Nile Tilapia).</title>
        <authorList>
            <consortium name="Broad Institute Genome Assembly Team"/>
            <consortium name="Broad Institute Sequencing Platform"/>
            <person name="Di Palma F."/>
            <person name="Johnson J."/>
            <person name="Lander E.S."/>
            <person name="Lindblad-Toh K."/>
        </authorList>
    </citation>
    <scope>NUCLEOTIDE SEQUENCE [LARGE SCALE GENOMIC DNA]</scope>
</reference>
<dbReference type="PANTHER" id="PTHR21485:SF3">
    <property type="entry name" value="N-ACYLNEURAMINATE CYTIDYLYLTRANSFERASE"/>
    <property type="match status" value="1"/>
</dbReference>
<dbReference type="SUPFAM" id="SSF56784">
    <property type="entry name" value="HAD-like"/>
    <property type="match status" value="1"/>
</dbReference>
<dbReference type="InterPro" id="IPR003329">
    <property type="entry name" value="Cytidylyl_trans"/>
</dbReference>
<comment type="catalytic activity">
    <reaction evidence="1">
        <text>an N-acylneuraminate + CTP = a CMP-N-acyl-beta-neuraminate + diphosphate</text>
        <dbReference type="Rhea" id="RHEA:11344"/>
        <dbReference type="ChEBI" id="CHEBI:33019"/>
        <dbReference type="ChEBI" id="CHEBI:37563"/>
        <dbReference type="ChEBI" id="CHEBI:60073"/>
        <dbReference type="ChEBI" id="CHEBI:68671"/>
        <dbReference type="EC" id="2.7.7.43"/>
    </reaction>
</comment>
<organism evidence="7 8">
    <name type="scientific">Oreochromis niloticus</name>
    <name type="common">Nile tilapia</name>
    <name type="synonym">Tilapia nilotica</name>
    <dbReference type="NCBI Taxonomy" id="8128"/>
    <lineage>
        <taxon>Eukaryota</taxon>
        <taxon>Metazoa</taxon>
        <taxon>Chordata</taxon>
        <taxon>Craniata</taxon>
        <taxon>Vertebrata</taxon>
        <taxon>Euteleostomi</taxon>
        <taxon>Actinopterygii</taxon>
        <taxon>Neopterygii</taxon>
        <taxon>Teleostei</taxon>
        <taxon>Neoteleostei</taxon>
        <taxon>Acanthomorphata</taxon>
        <taxon>Ovalentaria</taxon>
        <taxon>Cichlomorphae</taxon>
        <taxon>Cichliformes</taxon>
        <taxon>Cichlidae</taxon>
        <taxon>African cichlids</taxon>
        <taxon>Pseudocrenilabrinae</taxon>
        <taxon>Oreochromini</taxon>
        <taxon>Oreochromis</taxon>
    </lineage>
</organism>
<evidence type="ECO:0000313" key="8">
    <source>
        <dbReference type="Proteomes" id="UP000005207"/>
    </source>
</evidence>
<keyword evidence="5" id="KW-0548">Nucleotidyltransferase</keyword>
<dbReference type="InterPro" id="IPR029044">
    <property type="entry name" value="Nucleotide-diphossugar_trans"/>
</dbReference>
<keyword evidence="5" id="KW-0808">Transferase</keyword>
<feature type="region of interest" description="Disordered" evidence="6">
    <location>
        <begin position="92"/>
        <end position="125"/>
    </location>
</feature>
<dbReference type="EC" id="2.7.7.43" evidence="4"/>
<dbReference type="GO" id="GO:0008781">
    <property type="term" value="F:N-acylneuraminate cytidylyltransferase activity"/>
    <property type="evidence" value="ECO:0007669"/>
    <property type="project" value="UniProtKB-EC"/>
</dbReference>
<dbReference type="Gene3D" id="3.40.50.1000">
    <property type="entry name" value="HAD superfamily/HAD-like"/>
    <property type="match status" value="1"/>
</dbReference>
<name>A0A669ETG8_ORENI</name>
<dbReference type="Proteomes" id="UP000005207">
    <property type="component" value="Linkage group LG3"/>
</dbReference>
<dbReference type="GO" id="GO:0006054">
    <property type="term" value="P:N-acetylneuraminate metabolic process"/>
    <property type="evidence" value="ECO:0007669"/>
    <property type="project" value="UniProtKB-UniPathway"/>
</dbReference>
<comment type="pathway">
    <text evidence="2">Amino-sugar metabolism; N-acetylneuraminate metabolism.</text>
</comment>
<dbReference type="SUPFAM" id="SSF53448">
    <property type="entry name" value="Nucleotide-diphospho-sugar transferases"/>
    <property type="match status" value="1"/>
</dbReference>
<evidence type="ECO:0000256" key="2">
    <source>
        <dbReference type="ARBA" id="ARBA00005141"/>
    </source>
</evidence>
<sequence>MLAKRGSDVRFAHAGYRSGFRYGSGSDNRCRLGTAKYPRMHFVQNSTADSRHIVPNPPPPALGGVRACGVPIGFPVATPPQKSVFNHRTSLMSAKRRHDDDEVDRAASSNMKQKKRQVAASSNKNQKRHVAALILARGGSKGIPLKNIKPLAGVPLIGWVLRAAVDSEVFDSVWVSTDHAEIKKVAEAWGAQVHQRSPEVSRDSTSSLETIQEFLKYHNEVDIVCNIQATSPCLHPFDVREALKKITEDGYDSVFSVVRRHQFRWKEVDELSDEKTKALNLDPANRPRRQDWPGELCENGSFYFTTKDLINTGHLQGGKSIYYEMLPEFSVDIDGDIDWPVAEQRVLRYGYPGKVVRLLFCNVSACLAEGINALSSNTRNTSAIHMLQEKQVEVILLTSSNDAVAQSLADKLQKRTGCQVMKVGKKPQNNLEEVMKNKSLDWKHVAFMGFDQADEKLLKLAGLSAVPGDAPELASKAAKYICHLSRGSGAVWDFAEHIFLHKPMAKP</sequence>
<evidence type="ECO:0000256" key="6">
    <source>
        <dbReference type="SAM" id="MobiDB-lite"/>
    </source>
</evidence>
<dbReference type="Pfam" id="PF02348">
    <property type="entry name" value="CTP_transf_3"/>
    <property type="match status" value="1"/>
</dbReference>
<proteinExistence type="inferred from homology"/>
<accession>A0A669ETG8</accession>
<dbReference type="FunFam" id="3.90.550.10:FF:000074">
    <property type="entry name" value="N-acylneuraminate cytidylyltransferase A"/>
    <property type="match status" value="1"/>
</dbReference>
<evidence type="ECO:0000256" key="3">
    <source>
        <dbReference type="ARBA" id="ARBA00010726"/>
    </source>
</evidence>
<dbReference type="InterPro" id="IPR036412">
    <property type="entry name" value="HAD-like_sf"/>
</dbReference>
<reference evidence="7" key="3">
    <citation type="submission" date="2025-09" db="UniProtKB">
        <authorList>
            <consortium name="Ensembl"/>
        </authorList>
    </citation>
    <scope>IDENTIFICATION</scope>
</reference>
<dbReference type="CDD" id="cd02513">
    <property type="entry name" value="CMP-NeuAc_Synthase"/>
    <property type="match status" value="1"/>
</dbReference>
<protein>
    <recommendedName>
        <fullName evidence="4">N-acylneuraminate cytidylyltransferase</fullName>
        <ecNumber evidence="4">2.7.7.43</ecNumber>
    </recommendedName>
</protein>
<reference evidence="7" key="2">
    <citation type="submission" date="2025-08" db="UniProtKB">
        <authorList>
            <consortium name="Ensembl"/>
        </authorList>
    </citation>
    <scope>IDENTIFICATION</scope>
</reference>
<dbReference type="Ensembl" id="ENSONIT00000041304.1">
    <property type="protein sequence ID" value="ENSONIP00000076274.1"/>
    <property type="gene ID" value="ENSONIG00000000039.2"/>
</dbReference>
<gene>
    <name evidence="7" type="primary">CMAS</name>
    <name evidence="7" type="synonym">cmasa</name>
</gene>
<dbReference type="GeneTree" id="ENSGT00390000004237"/>
<evidence type="ECO:0000256" key="1">
    <source>
        <dbReference type="ARBA" id="ARBA00001862"/>
    </source>
</evidence>
<dbReference type="InterPro" id="IPR023214">
    <property type="entry name" value="HAD_sf"/>
</dbReference>
<dbReference type="AlphaFoldDB" id="A0A669ETG8"/>
<evidence type="ECO:0000313" key="7">
    <source>
        <dbReference type="Ensembl" id="ENSONIP00000076274.1"/>
    </source>
</evidence>
<dbReference type="PANTHER" id="PTHR21485">
    <property type="entry name" value="HAD SUPERFAMILY MEMBERS CMAS AND KDSC"/>
    <property type="match status" value="1"/>
</dbReference>
<dbReference type="Gene3D" id="3.90.550.10">
    <property type="entry name" value="Spore Coat Polysaccharide Biosynthesis Protein SpsA, Chain A"/>
    <property type="match status" value="1"/>
</dbReference>
<comment type="similarity">
    <text evidence="3">Belongs to the CMP-NeuNAc synthase family.</text>
</comment>
<dbReference type="InParanoid" id="A0A669ETG8"/>
<dbReference type="UniPathway" id="UPA00628"/>
<dbReference type="InterPro" id="IPR050793">
    <property type="entry name" value="CMP-NeuNAc_synthase"/>
</dbReference>